<reference evidence="7" key="1">
    <citation type="submission" date="2021-02" db="EMBL/GenBank/DDBJ databases">
        <authorList>
            <person name="Dougan E. K."/>
            <person name="Rhodes N."/>
            <person name="Thang M."/>
            <person name="Chan C."/>
        </authorList>
    </citation>
    <scope>NUCLEOTIDE SEQUENCE</scope>
</reference>
<keyword evidence="3" id="KW-0223">Dioxygenase</keyword>
<evidence type="ECO:0000256" key="4">
    <source>
        <dbReference type="ARBA" id="ARBA00023002"/>
    </source>
</evidence>
<dbReference type="GO" id="GO:0006790">
    <property type="term" value="P:sulfur compound metabolic process"/>
    <property type="evidence" value="ECO:0007669"/>
    <property type="project" value="TreeGrafter"/>
</dbReference>
<keyword evidence="5" id="KW-0408">Iron</keyword>
<dbReference type="GO" id="GO:0016706">
    <property type="term" value="F:2-oxoglutarate-dependent dioxygenase activity"/>
    <property type="evidence" value="ECO:0007669"/>
    <property type="project" value="TreeGrafter"/>
</dbReference>
<dbReference type="OrthoDB" id="10257314at2759"/>
<dbReference type="SUPFAM" id="SSF89550">
    <property type="entry name" value="PHP domain-like"/>
    <property type="match status" value="1"/>
</dbReference>
<dbReference type="GO" id="GO:0046872">
    <property type="term" value="F:metal ion binding"/>
    <property type="evidence" value="ECO:0007669"/>
    <property type="project" value="UniProtKB-KW"/>
</dbReference>
<evidence type="ECO:0000256" key="1">
    <source>
        <dbReference type="ARBA" id="ARBA00005896"/>
    </source>
</evidence>
<dbReference type="InterPro" id="IPR003819">
    <property type="entry name" value="TauD/TfdA-like"/>
</dbReference>
<dbReference type="Pfam" id="PF12228">
    <property type="entry name" value="DUF3604"/>
    <property type="match status" value="1"/>
</dbReference>
<accession>A0A812NID8</accession>
<evidence type="ECO:0000256" key="5">
    <source>
        <dbReference type="ARBA" id="ARBA00023004"/>
    </source>
</evidence>
<evidence type="ECO:0000259" key="6">
    <source>
        <dbReference type="Pfam" id="PF02668"/>
    </source>
</evidence>
<dbReference type="Gene3D" id="3.60.130.10">
    <property type="entry name" value="Clavaminate synthase-like"/>
    <property type="match status" value="1"/>
</dbReference>
<proteinExistence type="inferred from homology"/>
<dbReference type="InterPro" id="IPR051323">
    <property type="entry name" value="AtsK-like"/>
</dbReference>
<comment type="similarity">
    <text evidence="1">Belongs to the TfdA dioxygenase family.</text>
</comment>
<evidence type="ECO:0000313" key="7">
    <source>
        <dbReference type="EMBL" id="CAE7314417.1"/>
    </source>
</evidence>
<dbReference type="GO" id="GO:0005737">
    <property type="term" value="C:cytoplasm"/>
    <property type="evidence" value="ECO:0007669"/>
    <property type="project" value="TreeGrafter"/>
</dbReference>
<dbReference type="InterPro" id="IPR042098">
    <property type="entry name" value="TauD-like_sf"/>
</dbReference>
<name>A0A812NID8_SYMPI</name>
<protein>
    <submittedName>
        <fullName evidence="7">RdpA protein</fullName>
    </submittedName>
</protein>
<organism evidence="7 8">
    <name type="scientific">Symbiodinium pilosum</name>
    <name type="common">Dinoflagellate</name>
    <dbReference type="NCBI Taxonomy" id="2952"/>
    <lineage>
        <taxon>Eukaryota</taxon>
        <taxon>Sar</taxon>
        <taxon>Alveolata</taxon>
        <taxon>Dinophyceae</taxon>
        <taxon>Suessiales</taxon>
        <taxon>Symbiodiniaceae</taxon>
        <taxon>Symbiodinium</taxon>
    </lineage>
</organism>
<dbReference type="Proteomes" id="UP000649617">
    <property type="component" value="Unassembled WGS sequence"/>
</dbReference>
<keyword evidence="2" id="KW-0479">Metal-binding</keyword>
<keyword evidence="4" id="KW-0560">Oxidoreductase</keyword>
<comment type="caution">
    <text evidence="7">The sequence shown here is derived from an EMBL/GenBank/DDBJ whole genome shotgun (WGS) entry which is preliminary data.</text>
</comment>
<dbReference type="InterPro" id="IPR022028">
    <property type="entry name" value="DUF3604"/>
</dbReference>
<dbReference type="InterPro" id="IPR016195">
    <property type="entry name" value="Pol/histidinol_Pase-like"/>
</dbReference>
<evidence type="ECO:0000313" key="8">
    <source>
        <dbReference type="Proteomes" id="UP000649617"/>
    </source>
</evidence>
<dbReference type="PANTHER" id="PTHR30468:SF1">
    <property type="entry name" value="ALPHA-KETOGLUTARATE-DEPENDENT SULFONATE DIOXYGENASE"/>
    <property type="match status" value="1"/>
</dbReference>
<feature type="domain" description="TauD/TfdA-like" evidence="6">
    <location>
        <begin position="9"/>
        <end position="259"/>
    </location>
</feature>
<evidence type="ECO:0000256" key="3">
    <source>
        <dbReference type="ARBA" id="ARBA00022964"/>
    </source>
</evidence>
<dbReference type="Gene3D" id="3.20.20.140">
    <property type="entry name" value="Metal-dependent hydrolases"/>
    <property type="match status" value="1"/>
</dbReference>
<dbReference type="SUPFAM" id="SSF51197">
    <property type="entry name" value="Clavaminate synthase-like"/>
    <property type="match status" value="1"/>
</dbReference>
<keyword evidence="8" id="KW-1185">Reference proteome</keyword>
<evidence type="ECO:0000256" key="2">
    <source>
        <dbReference type="ARBA" id="ARBA00022723"/>
    </source>
</evidence>
<dbReference type="EMBL" id="CAJNIZ010011113">
    <property type="protein sequence ID" value="CAE7314417.1"/>
    <property type="molecule type" value="Genomic_DNA"/>
</dbReference>
<dbReference type="PANTHER" id="PTHR30468">
    <property type="entry name" value="ALPHA-KETOGLUTARATE-DEPENDENT SULFONATE DIOXYGENASE"/>
    <property type="match status" value="1"/>
</dbReference>
<sequence length="1137" mass="127001">MCLNLAAGLNQDEVAALRQAWLDHQVIYLPNQPLEHDQLERFTRCFGEHGNDPYVKAIDGHQHILEVRREPDEEVAPFGSGWHSDWSFQSEPPAATILHAKIVPPHGGDTLYADGFRAFEALDPVFAAELETHMTVHSARMPYSHEGYIKTGSDKRKGMKILPNDNAWDTQLHPLVRTHPESGRKALWVNPVYTIGIDGMGETEAQALLAKLFEHFLRPEFIYTHKWSANMLTMWDNRSALHCAQGGYDGYQRVMHRTTVAGTVHRSQKHYFCATVLRNKYDDFETMTQRITLLTLLFSLLCTQAVHAVDEQYLPRDLRSRIEQLKLDVNRVPTNSTNADARARLTWEWINAYAVNGGYIPVNSTQIIARILSEDDKRQNWFSALDATIAEFIFLDENPNALGPLEATPGPFTAGEMDTITQTYTVGAQDIQTGGGFLIARHFMANFGTWQANDPAADHYISISSSNSRVRFVTTTAPMSGMHGGFRNTRATLLFSVASGTLSEGDIVTITYGDRSGGSRGLSMPSFASDAMPLPIYLAFSDDAPYYSLPIAPIQINGSSIDGVAGFAPSIVAPGEPFTLSLRARDRFFNRATGGIPDWQISRNGEAWINVESTGAITLVETGIDEPGTYFLSIKSSDGTVSGEVNPIVVTSNDLPRIFWGDTHGHSGFAEGIGTPDRFMRWARDDARLDYVTHSEHDIWLDDSEWTTLKDNVQAFTKEGEFIAYLGYEWSVNTTSGGHHNVLFRTPEQRSRIPAQFYPTLSKLYQGLRSTAEPEDVVVIPHAHQAGDYRISDPELEPLVEIMSQHGNFEWFGRMYLEHGHQVGFTAASDNHLSQPGYSAPVGGSLSQRGGLGAVLAKARTTDAIFDGMKNLQAYATTGDRIILDFNVNGTPMGQRGDFSETRQISGKVIGTAPIDTISLIKNDKVLWEKDYLHDKEDKLSKRGSYLLTFASASHPHHHHDNPRGWRTWEGTLEIENATLDEITPVDTSFPLQRITRAQDNPNRLTFSTKTRGDGSSYLLRLSDVQRTSRLRFDLIEAAETGGAPTIYRPHQRIPADTFTLNFKDLEEGRLAHEQTTDDYVDTTTLRRIIEDGEREVSFEFTDTDTRQGDYYFIRVVQSNDAIAWSSPVWIGGHAPK</sequence>
<gene>
    <name evidence="7" type="primary">rdpA</name>
    <name evidence="7" type="ORF">SPIL2461_LOCUS7204</name>
</gene>
<dbReference type="Pfam" id="PF02668">
    <property type="entry name" value="TauD"/>
    <property type="match status" value="1"/>
</dbReference>
<dbReference type="AlphaFoldDB" id="A0A812NID8"/>